<dbReference type="InParanoid" id="A0A3Q7NJP8"/>
<accession>A0A3Q7NJP8</accession>
<reference key="1">
    <citation type="submission" date="2019-01" db="UniProtKB">
        <authorList>
            <consortium name="RefSeq"/>
        </authorList>
    </citation>
    <scope>IDENTIFICATION</scope>
</reference>
<reference evidence="2" key="2">
    <citation type="submission" date="2025-08" db="UniProtKB">
        <authorList>
            <consortium name="RefSeq"/>
        </authorList>
    </citation>
    <scope>IDENTIFICATION</scope>
    <source>
        <tissue evidence="2">Blood</tissue>
    </source>
</reference>
<sequence length="205" mass="23433">MVCRMRRLQIRSGRTRRRPASDQRKIICGDIKALTARAEATAIDGPEAPHYGCVVTSPVSRRIRYWFGTEPPRGDTLTPHVMVEDWDINEVVLQHRRPLPVGRFGPASRSLETPYLDYPLCKSDLTWKTYGPSWKTCVHHNPEIVTPHGIPDTYIIDWSKDGDLPLRRSPPLSEYGPYDHNNSAPGGLLSLGRMRHRTYEKLLRP</sequence>
<dbReference type="RefSeq" id="XP_025721184.1">
    <property type="nucleotide sequence ID" value="XM_025865399.1"/>
</dbReference>
<dbReference type="Proteomes" id="UP000286641">
    <property type="component" value="Unplaced"/>
</dbReference>
<evidence type="ECO:0000313" key="1">
    <source>
        <dbReference type="Proteomes" id="UP000286641"/>
    </source>
</evidence>
<dbReference type="AlphaFoldDB" id="A0A3Q7NJP8"/>
<gene>
    <name evidence="2" type="primary">LOC112818203</name>
</gene>
<organism evidence="1 2">
    <name type="scientific">Callorhinus ursinus</name>
    <name type="common">Northern fur seal</name>
    <dbReference type="NCBI Taxonomy" id="34884"/>
    <lineage>
        <taxon>Eukaryota</taxon>
        <taxon>Metazoa</taxon>
        <taxon>Chordata</taxon>
        <taxon>Craniata</taxon>
        <taxon>Vertebrata</taxon>
        <taxon>Euteleostomi</taxon>
        <taxon>Mammalia</taxon>
        <taxon>Eutheria</taxon>
        <taxon>Laurasiatheria</taxon>
        <taxon>Carnivora</taxon>
        <taxon>Caniformia</taxon>
        <taxon>Pinnipedia</taxon>
        <taxon>Otariidae</taxon>
        <taxon>Callorhinus</taxon>
    </lineage>
</organism>
<name>A0A3Q7NJP8_CALUR</name>
<evidence type="ECO:0000313" key="2">
    <source>
        <dbReference type="RefSeq" id="XP_025721184.1"/>
    </source>
</evidence>
<keyword evidence="1" id="KW-1185">Reference proteome</keyword>
<proteinExistence type="predicted"/>
<protein>
    <submittedName>
        <fullName evidence="2">Uncharacterized protein LOC112818203</fullName>
    </submittedName>
</protein>